<evidence type="ECO:0000256" key="1">
    <source>
        <dbReference type="SAM" id="MobiDB-lite"/>
    </source>
</evidence>
<dbReference type="AlphaFoldDB" id="A0A9Q1HLT1"/>
<feature type="region of interest" description="Disordered" evidence="1">
    <location>
        <begin position="1"/>
        <end position="47"/>
    </location>
</feature>
<dbReference type="Proteomes" id="UP001152320">
    <property type="component" value="Chromosome 1"/>
</dbReference>
<proteinExistence type="predicted"/>
<comment type="caution">
    <text evidence="2">The sequence shown here is derived from an EMBL/GenBank/DDBJ whole genome shotgun (WGS) entry which is preliminary data.</text>
</comment>
<evidence type="ECO:0000313" key="2">
    <source>
        <dbReference type="EMBL" id="KAJ8050143.1"/>
    </source>
</evidence>
<keyword evidence="3" id="KW-1185">Reference proteome</keyword>
<name>A0A9Q1HLT1_HOLLE</name>
<protein>
    <submittedName>
        <fullName evidence="2">Uncharacterized protein</fullName>
    </submittedName>
</protein>
<dbReference type="EMBL" id="JAIZAY010000001">
    <property type="protein sequence ID" value="KAJ8050143.1"/>
    <property type="molecule type" value="Genomic_DNA"/>
</dbReference>
<reference evidence="2" key="1">
    <citation type="submission" date="2021-10" db="EMBL/GenBank/DDBJ databases">
        <title>Tropical sea cucumber genome reveals ecological adaptation and Cuvierian tubules defense mechanism.</title>
        <authorList>
            <person name="Chen T."/>
        </authorList>
    </citation>
    <scope>NUCLEOTIDE SEQUENCE</scope>
    <source>
        <strain evidence="2">Nanhai2018</strain>
        <tissue evidence="2">Muscle</tissue>
    </source>
</reference>
<dbReference type="PANTHER" id="PTHR31025">
    <property type="entry name" value="SI:CH211-196P9.1-RELATED"/>
    <property type="match status" value="1"/>
</dbReference>
<gene>
    <name evidence="2" type="ORF">HOLleu_03227</name>
</gene>
<dbReference type="PANTHER" id="PTHR31025:SF22">
    <property type="entry name" value="IP13529P"/>
    <property type="match status" value="1"/>
</dbReference>
<organism evidence="2 3">
    <name type="scientific">Holothuria leucospilota</name>
    <name type="common">Black long sea cucumber</name>
    <name type="synonym">Mertensiothuria leucospilota</name>
    <dbReference type="NCBI Taxonomy" id="206669"/>
    <lineage>
        <taxon>Eukaryota</taxon>
        <taxon>Metazoa</taxon>
        <taxon>Echinodermata</taxon>
        <taxon>Eleutherozoa</taxon>
        <taxon>Echinozoa</taxon>
        <taxon>Holothuroidea</taxon>
        <taxon>Aspidochirotacea</taxon>
        <taxon>Aspidochirotida</taxon>
        <taxon>Holothuriidae</taxon>
        <taxon>Holothuria</taxon>
    </lineage>
</organism>
<dbReference type="OrthoDB" id="8838209at2759"/>
<evidence type="ECO:0000313" key="3">
    <source>
        <dbReference type="Proteomes" id="UP001152320"/>
    </source>
</evidence>
<accession>A0A9Q1HLT1</accession>
<feature type="compositionally biased region" description="Basic residues" evidence="1">
    <location>
        <begin position="22"/>
        <end position="46"/>
    </location>
</feature>
<sequence length="278" mass="31941">MEQNATAVDGITGQKRASNSQTKKRNGQNNNHFHKRPSSLPRKKQQRIVAQKVVAEYRKSFKDEIGTGCDSLLTQLVNRVDYLFRQPGGHVFKRRSQSNESITPKKRKTDSYGCINWQAETFPAEEHEETKKKKKKTKDLQTFYTSGQHDANIKELIDPTYISQRTMINSKDCILIDLMEQWPYLLKEAYLLDHFNILVGINLKNKVEECAKTKISRLCRFLEQEASHIQRLRQTLHSMKDAMEANGNGNGIGTLLLLCRYFDKDTEVIAIEVSTSSS</sequence>